<accession>A0A917K1D3</accession>
<evidence type="ECO:0000313" key="3">
    <source>
        <dbReference type="EMBL" id="GGI92558.1"/>
    </source>
</evidence>
<feature type="transmembrane region" description="Helical" evidence="1">
    <location>
        <begin position="80"/>
        <end position="101"/>
    </location>
</feature>
<name>A0A917K1D3_9PSEU</name>
<reference evidence="3 4" key="1">
    <citation type="journal article" date="2014" name="Int. J. Syst. Evol. Microbiol.">
        <title>Complete genome sequence of Corynebacterium casei LMG S-19264T (=DSM 44701T), isolated from a smear-ripened cheese.</title>
        <authorList>
            <consortium name="US DOE Joint Genome Institute (JGI-PGF)"/>
            <person name="Walter F."/>
            <person name="Albersmeier A."/>
            <person name="Kalinowski J."/>
            <person name="Ruckert C."/>
        </authorList>
    </citation>
    <scope>NUCLEOTIDE SEQUENCE [LARGE SCALE GENOMIC DNA]</scope>
    <source>
        <strain evidence="3 4">CGMCC 4.7206</strain>
    </source>
</reference>
<evidence type="ECO:0000313" key="5">
    <source>
        <dbReference type="Proteomes" id="UP001500220"/>
    </source>
</evidence>
<protein>
    <recommendedName>
        <fullName evidence="6">DUF2269 family protein</fullName>
    </recommendedName>
</protein>
<proteinExistence type="predicted"/>
<dbReference type="AlphaFoldDB" id="A0A917K1D3"/>
<comment type="caution">
    <text evidence="3">The sequence shown here is derived from an EMBL/GenBank/DDBJ whole genome shotgun (WGS) entry which is preliminary data.</text>
</comment>
<dbReference type="RefSeq" id="WP_188988476.1">
    <property type="nucleotide sequence ID" value="NZ_BAAAHC010000003.1"/>
</dbReference>
<feature type="transmembrane region" description="Helical" evidence="1">
    <location>
        <begin position="49"/>
        <end position="68"/>
    </location>
</feature>
<evidence type="ECO:0000313" key="2">
    <source>
        <dbReference type="EMBL" id="GAA0505734.1"/>
    </source>
</evidence>
<reference evidence="2 5" key="2">
    <citation type="journal article" date="2019" name="Int. J. Syst. Evol. Microbiol.">
        <title>The Global Catalogue of Microorganisms (GCM) 10K type strain sequencing project: providing services to taxonomists for standard genome sequencing and annotation.</title>
        <authorList>
            <consortium name="The Broad Institute Genomics Platform"/>
            <consortium name="The Broad Institute Genome Sequencing Center for Infectious Disease"/>
            <person name="Wu L."/>
            <person name="Ma J."/>
        </authorList>
    </citation>
    <scope>NUCLEOTIDE SEQUENCE [LARGE SCALE GENOMIC DNA]</scope>
    <source>
        <strain evidence="2 5">JCM 10664</strain>
    </source>
</reference>
<evidence type="ECO:0000256" key="1">
    <source>
        <dbReference type="SAM" id="Phobius"/>
    </source>
</evidence>
<feature type="transmembrane region" description="Helical" evidence="1">
    <location>
        <begin position="128"/>
        <end position="151"/>
    </location>
</feature>
<keyword evidence="5" id="KW-1185">Reference proteome</keyword>
<organism evidence="3 4">
    <name type="scientific">Saccharopolyspora thermophila</name>
    <dbReference type="NCBI Taxonomy" id="89367"/>
    <lineage>
        <taxon>Bacteria</taxon>
        <taxon>Bacillati</taxon>
        <taxon>Actinomycetota</taxon>
        <taxon>Actinomycetes</taxon>
        <taxon>Pseudonocardiales</taxon>
        <taxon>Pseudonocardiaceae</taxon>
        <taxon>Saccharopolyspora</taxon>
    </lineage>
</organism>
<sequence length="160" mass="16506">MRKLVLTVHVIASVAWIGGSACLLVLGLTGLLADDPQVQRAAYIADGALGAWVARPVSILALVSGVLISVGTKWGLFRYWWVLISLVATAAMTAAVTFQLAPRLIRAGESALAAPPGADVVAAVGPDAASLVVAPSVALVALSIVTALNVYKPWGRVRRS</sequence>
<dbReference type="EMBL" id="BAAAHC010000003">
    <property type="protein sequence ID" value="GAA0505734.1"/>
    <property type="molecule type" value="Genomic_DNA"/>
</dbReference>
<dbReference type="EMBL" id="BMMT01000011">
    <property type="protein sequence ID" value="GGI92558.1"/>
    <property type="molecule type" value="Genomic_DNA"/>
</dbReference>
<gene>
    <name evidence="2" type="ORF">GCM10009545_04680</name>
    <name evidence="3" type="ORF">GCM10011581_32170</name>
</gene>
<keyword evidence="1" id="KW-0812">Transmembrane</keyword>
<reference evidence="3" key="3">
    <citation type="submission" date="2020-09" db="EMBL/GenBank/DDBJ databases">
        <authorList>
            <person name="Sun Q."/>
            <person name="Zhou Y."/>
        </authorList>
    </citation>
    <scope>NUCLEOTIDE SEQUENCE</scope>
    <source>
        <strain evidence="3">CGMCC 4.7206</strain>
    </source>
</reference>
<dbReference type="Proteomes" id="UP001500220">
    <property type="component" value="Unassembled WGS sequence"/>
</dbReference>
<dbReference type="Proteomes" id="UP000597989">
    <property type="component" value="Unassembled WGS sequence"/>
</dbReference>
<dbReference type="PROSITE" id="PS51257">
    <property type="entry name" value="PROKAR_LIPOPROTEIN"/>
    <property type="match status" value="1"/>
</dbReference>
<keyword evidence="1" id="KW-0472">Membrane</keyword>
<keyword evidence="1" id="KW-1133">Transmembrane helix</keyword>
<evidence type="ECO:0000313" key="4">
    <source>
        <dbReference type="Proteomes" id="UP000597989"/>
    </source>
</evidence>
<evidence type="ECO:0008006" key="6">
    <source>
        <dbReference type="Google" id="ProtNLM"/>
    </source>
</evidence>
<reference evidence="2" key="4">
    <citation type="submission" date="2023-12" db="EMBL/GenBank/DDBJ databases">
        <authorList>
            <person name="Sun Q."/>
            <person name="Inoue M."/>
        </authorList>
    </citation>
    <scope>NUCLEOTIDE SEQUENCE</scope>
    <source>
        <strain evidence="2">JCM 10664</strain>
    </source>
</reference>